<dbReference type="RefSeq" id="WP_387405063.1">
    <property type="nucleotide sequence ID" value="NZ_JBIAQY010000008.1"/>
</dbReference>
<evidence type="ECO:0000313" key="4">
    <source>
        <dbReference type="EMBL" id="MFF3570931.1"/>
    </source>
</evidence>
<organism evidence="4 5">
    <name type="scientific">Nocardia jiangxiensis</name>
    <dbReference type="NCBI Taxonomy" id="282685"/>
    <lineage>
        <taxon>Bacteria</taxon>
        <taxon>Bacillati</taxon>
        <taxon>Actinomycetota</taxon>
        <taxon>Actinomycetes</taxon>
        <taxon>Mycobacteriales</taxon>
        <taxon>Nocardiaceae</taxon>
        <taxon>Nocardia</taxon>
    </lineage>
</organism>
<keyword evidence="5" id="KW-1185">Reference proteome</keyword>
<reference evidence="4 5" key="1">
    <citation type="submission" date="2024-10" db="EMBL/GenBank/DDBJ databases">
        <title>The Natural Products Discovery Center: Release of the First 8490 Sequenced Strains for Exploring Actinobacteria Biosynthetic Diversity.</title>
        <authorList>
            <person name="Kalkreuter E."/>
            <person name="Kautsar S.A."/>
            <person name="Yang D."/>
            <person name="Bader C.D."/>
            <person name="Teijaro C.N."/>
            <person name="Fluegel L."/>
            <person name="Davis C.M."/>
            <person name="Simpson J.R."/>
            <person name="Lauterbach L."/>
            <person name="Steele A.D."/>
            <person name="Gui C."/>
            <person name="Meng S."/>
            <person name="Li G."/>
            <person name="Viehrig K."/>
            <person name="Ye F."/>
            <person name="Su P."/>
            <person name="Kiefer A.F."/>
            <person name="Nichols A."/>
            <person name="Cepeda A.J."/>
            <person name="Yan W."/>
            <person name="Fan B."/>
            <person name="Jiang Y."/>
            <person name="Adhikari A."/>
            <person name="Zheng C.-J."/>
            <person name="Schuster L."/>
            <person name="Cowan T.M."/>
            <person name="Smanski M.J."/>
            <person name="Chevrette M.G."/>
            <person name="De Carvalho L.P.S."/>
            <person name="Shen B."/>
        </authorList>
    </citation>
    <scope>NUCLEOTIDE SEQUENCE [LARGE SCALE GENOMIC DNA]</scope>
    <source>
        <strain evidence="4 5">NPDC002593</strain>
    </source>
</reference>
<dbReference type="InterPro" id="IPR015590">
    <property type="entry name" value="Aldehyde_DH_dom"/>
</dbReference>
<evidence type="ECO:0000256" key="1">
    <source>
        <dbReference type="ARBA" id="ARBA00009986"/>
    </source>
</evidence>
<accession>A0ABW6S3R3</accession>
<dbReference type="Proteomes" id="UP001601992">
    <property type="component" value="Unassembled WGS sequence"/>
</dbReference>
<dbReference type="EMBL" id="JBIAQY010000008">
    <property type="protein sequence ID" value="MFF3570931.1"/>
    <property type="molecule type" value="Genomic_DNA"/>
</dbReference>
<dbReference type="Gene3D" id="3.40.605.10">
    <property type="entry name" value="Aldehyde Dehydrogenase, Chain A, domain 1"/>
    <property type="match status" value="1"/>
</dbReference>
<dbReference type="InterPro" id="IPR051020">
    <property type="entry name" value="ALDH-related_metabolic_enz"/>
</dbReference>
<dbReference type="InterPro" id="IPR016163">
    <property type="entry name" value="Ald_DH_C"/>
</dbReference>
<evidence type="ECO:0000259" key="3">
    <source>
        <dbReference type="Pfam" id="PF00171"/>
    </source>
</evidence>
<comment type="similarity">
    <text evidence="1">Belongs to the aldehyde dehydrogenase family.</text>
</comment>
<sequence>MNAIKGLYSGGRWSPGVGSAEVRNPYTDEVVGTVVRASREQAVEAVRGLGAVRPELTAHDRSEILAATAALLHRERDDVASTISQESGLAIRDAGREVDRATTQLRYCAEEATRITGEAIRTDITSARQRRLAITTREPIGVVCAVTPFNRPLNQVVTKVAPAIAANNRVVVKPSEKTPLSAIRFVDALLRSGLPPEMIALVCGEPGDLMDALIHSGHIDMLTFTGSTAVGRLLAASAGMIRQTYELGDSGALVVMADADLPAAVAAATAGAFTTSGQSCRGVKRIIAHEDIADEFAGKLAAAASELVVGDPADPATDIGTLIDQTAADEVADRVARAVAAGAQVLCGARRAGAQYWPTVLDHVPRDADLVRLETFGPTAPVIRVEDFDDAVAVVNDTRYGLQAGIFTNSLDHARRAAELFDVGAVIVNGGPQFESPNIPFGGMKDSGIGREGARYAIEEMTRIKTFVI</sequence>
<name>A0ABW6S3R3_9NOCA</name>
<protein>
    <submittedName>
        <fullName evidence="4">Aldehyde dehydrogenase family protein</fullName>
    </submittedName>
</protein>
<dbReference type="SUPFAM" id="SSF53720">
    <property type="entry name" value="ALDH-like"/>
    <property type="match status" value="1"/>
</dbReference>
<gene>
    <name evidence="4" type="ORF">ACFYXQ_24405</name>
</gene>
<feature type="domain" description="Aldehyde dehydrogenase" evidence="3">
    <location>
        <begin position="19"/>
        <end position="466"/>
    </location>
</feature>
<dbReference type="InterPro" id="IPR016161">
    <property type="entry name" value="Ald_DH/histidinol_DH"/>
</dbReference>
<evidence type="ECO:0000256" key="2">
    <source>
        <dbReference type="ARBA" id="ARBA00023002"/>
    </source>
</evidence>
<dbReference type="Pfam" id="PF00171">
    <property type="entry name" value="Aldedh"/>
    <property type="match status" value="1"/>
</dbReference>
<dbReference type="Gene3D" id="3.40.309.10">
    <property type="entry name" value="Aldehyde Dehydrogenase, Chain A, domain 2"/>
    <property type="match status" value="1"/>
</dbReference>
<proteinExistence type="inferred from homology"/>
<dbReference type="PANTHER" id="PTHR42991:SF1">
    <property type="entry name" value="ALDEHYDE DEHYDROGENASE"/>
    <property type="match status" value="1"/>
</dbReference>
<comment type="caution">
    <text evidence="4">The sequence shown here is derived from an EMBL/GenBank/DDBJ whole genome shotgun (WGS) entry which is preliminary data.</text>
</comment>
<evidence type="ECO:0000313" key="5">
    <source>
        <dbReference type="Proteomes" id="UP001601992"/>
    </source>
</evidence>
<keyword evidence="2" id="KW-0560">Oxidoreductase</keyword>
<dbReference type="PANTHER" id="PTHR42991">
    <property type="entry name" value="ALDEHYDE DEHYDROGENASE"/>
    <property type="match status" value="1"/>
</dbReference>
<dbReference type="InterPro" id="IPR016162">
    <property type="entry name" value="Ald_DH_N"/>
</dbReference>